<evidence type="ECO:0000259" key="8">
    <source>
        <dbReference type="Pfam" id="PF01850"/>
    </source>
</evidence>
<comment type="caution">
    <text evidence="9">The sequence shown here is derived from an EMBL/GenBank/DDBJ whole genome shotgun (WGS) entry which is preliminary data.</text>
</comment>
<name>A0A7W5ZRQ0_9BACT</name>
<evidence type="ECO:0000256" key="1">
    <source>
        <dbReference type="ARBA" id="ARBA00001946"/>
    </source>
</evidence>
<evidence type="ECO:0000256" key="3">
    <source>
        <dbReference type="ARBA" id="ARBA00022722"/>
    </source>
</evidence>
<keyword evidence="4" id="KW-0479">Metal-binding</keyword>
<protein>
    <submittedName>
        <fullName evidence="9">Putative nucleic acid-binding protein</fullName>
    </submittedName>
</protein>
<dbReference type="PANTHER" id="PTHR33653">
    <property type="entry name" value="RIBONUCLEASE VAPC2"/>
    <property type="match status" value="1"/>
</dbReference>
<evidence type="ECO:0000256" key="7">
    <source>
        <dbReference type="ARBA" id="ARBA00038093"/>
    </source>
</evidence>
<keyword evidence="3" id="KW-0540">Nuclease</keyword>
<comment type="cofactor">
    <cofactor evidence="1">
        <name>Mg(2+)</name>
        <dbReference type="ChEBI" id="CHEBI:18420"/>
    </cofactor>
</comment>
<organism evidence="9 10">
    <name type="scientific">Runella defluvii</name>
    <dbReference type="NCBI Taxonomy" id="370973"/>
    <lineage>
        <taxon>Bacteria</taxon>
        <taxon>Pseudomonadati</taxon>
        <taxon>Bacteroidota</taxon>
        <taxon>Cytophagia</taxon>
        <taxon>Cytophagales</taxon>
        <taxon>Spirosomataceae</taxon>
        <taxon>Runella</taxon>
    </lineage>
</organism>
<dbReference type="InterPro" id="IPR050556">
    <property type="entry name" value="Type_II_TA_system_RNase"/>
</dbReference>
<dbReference type="GO" id="GO:0004518">
    <property type="term" value="F:nuclease activity"/>
    <property type="evidence" value="ECO:0007669"/>
    <property type="project" value="UniProtKB-KW"/>
</dbReference>
<reference evidence="9 10" key="1">
    <citation type="submission" date="2020-08" db="EMBL/GenBank/DDBJ databases">
        <title>Genomic Encyclopedia of Type Strains, Phase IV (KMG-IV): sequencing the most valuable type-strain genomes for metagenomic binning, comparative biology and taxonomic classification.</title>
        <authorList>
            <person name="Goeker M."/>
        </authorList>
    </citation>
    <scope>NUCLEOTIDE SEQUENCE [LARGE SCALE GENOMIC DNA]</scope>
    <source>
        <strain evidence="9 10">DSM 17976</strain>
    </source>
</reference>
<gene>
    <name evidence="9" type="ORF">FHS57_005715</name>
</gene>
<evidence type="ECO:0000313" key="9">
    <source>
        <dbReference type="EMBL" id="MBB3841686.1"/>
    </source>
</evidence>
<keyword evidence="10" id="KW-1185">Reference proteome</keyword>
<comment type="similarity">
    <text evidence="7">Belongs to the PINc/VapC protein family.</text>
</comment>
<proteinExistence type="inferred from homology"/>
<dbReference type="GO" id="GO:0016787">
    <property type="term" value="F:hydrolase activity"/>
    <property type="evidence" value="ECO:0007669"/>
    <property type="project" value="UniProtKB-KW"/>
</dbReference>
<dbReference type="InterPro" id="IPR002716">
    <property type="entry name" value="PIN_dom"/>
</dbReference>
<dbReference type="AlphaFoldDB" id="A0A7W5ZRQ0"/>
<dbReference type="EMBL" id="JACIBY010000020">
    <property type="protein sequence ID" value="MBB3841686.1"/>
    <property type="molecule type" value="Genomic_DNA"/>
</dbReference>
<dbReference type="Gene3D" id="3.40.50.1010">
    <property type="entry name" value="5'-nuclease"/>
    <property type="match status" value="1"/>
</dbReference>
<evidence type="ECO:0000256" key="6">
    <source>
        <dbReference type="ARBA" id="ARBA00022842"/>
    </source>
</evidence>
<keyword evidence="2" id="KW-1277">Toxin-antitoxin system</keyword>
<keyword evidence="5" id="KW-0378">Hydrolase</keyword>
<dbReference type="GO" id="GO:0046872">
    <property type="term" value="F:metal ion binding"/>
    <property type="evidence" value="ECO:0007669"/>
    <property type="project" value="UniProtKB-KW"/>
</dbReference>
<dbReference type="CDD" id="cd18741">
    <property type="entry name" value="PIN_VapC4-5_FitB-like"/>
    <property type="match status" value="1"/>
</dbReference>
<evidence type="ECO:0000256" key="2">
    <source>
        <dbReference type="ARBA" id="ARBA00022649"/>
    </source>
</evidence>
<evidence type="ECO:0000313" key="10">
    <source>
        <dbReference type="Proteomes" id="UP000541352"/>
    </source>
</evidence>
<evidence type="ECO:0000256" key="4">
    <source>
        <dbReference type="ARBA" id="ARBA00022723"/>
    </source>
</evidence>
<accession>A0A7W5ZRQ0</accession>
<evidence type="ECO:0000256" key="5">
    <source>
        <dbReference type="ARBA" id="ARBA00022801"/>
    </source>
</evidence>
<keyword evidence="6" id="KW-0460">Magnesium</keyword>
<dbReference type="PANTHER" id="PTHR33653:SF1">
    <property type="entry name" value="RIBONUCLEASE VAPC2"/>
    <property type="match status" value="1"/>
</dbReference>
<dbReference type="Pfam" id="PF01850">
    <property type="entry name" value="PIN"/>
    <property type="match status" value="1"/>
</dbReference>
<dbReference type="SUPFAM" id="SSF88723">
    <property type="entry name" value="PIN domain-like"/>
    <property type="match status" value="1"/>
</dbReference>
<dbReference type="RefSeq" id="WP_221225751.1">
    <property type="nucleotide sequence ID" value="NZ_JACIBY010000020.1"/>
</dbReference>
<feature type="domain" description="PIN" evidence="8">
    <location>
        <begin position="7"/>
        <end position="113"/>
    </location>
</feature>
<dbReference type="Proteomes" id="UP000541352">
    <property type="component" value="Unassembled WGS sequence"/>
</dbReference>
<sequence length="134" mass="15403">MENKIMVLCDTNILIEVYRNNLTIIENLQRIGQSNLAVSDVTSAELFYGARNKTELRAIRKDLNNLTVLSVNQAISSMAVELIEQYSLSHKLNLPDALIASTAIWHDIPLYTLNLKDFRFLKDINLYQNPKFFE</sequence>
<dbReference type="InterPro" id="IPR029060">
    <property type="entry name" value="PIN-like_dom_sf"/>
</dbReference>